<comment type="caution">
    <text evidence="5">The sequence shown here is derived from an EMBL/GenBank/DDBJ whole genome shotgun (WGS) entry which is preliminary data.</text>
</comment>
<evidence type="ECO:0000256" key="3">
    <source>
        <dbReference type="SAM" id="SignalP"/>
    </source>
</evidence>
<dbReference type="EMBL" id="JALLPJ020000926">
    <property type="protein sequence ID" value="KAL3779610.1"/>
    <property type="molecule type" value="Genomic_DNA"/>
</dbReference>
<protein>
    <recommendedName>
        <fullName evidence="4">Thioredoxin domain-containing protein</fullName>
    </recommendedName>
</protein>
<keyword evidence="2" id="KW-0812">Transmembrane</keyword>
<keyword evidence="6" id="KW-1185">Reference proteome</keyword>
<accession>A0ABD3NZN3</accession>
<feature type="chain" id="PRO_5044894523" description="Thioredoxin domain-containing protein" evidence="3">
    <location>
        <begin position="20"/>
        <end position="222"/>
    </location>
</feature>
<keyword evidence="2" id="KW-0472">Membrane</keyword>
<dbReference type="AlphaFoldDB" id="A0ABD3NZN3"/>
<dbReference type="Pfam" id="PF00085">
    <property type="entry name" value="Thioredoxin"/>
    <property type="match status" value="1"/>
</dbReference>
<sequence>MKSILTILSAALLFLFTSGAVIDLTDETFEHQTQASTGQTTGKWLVKFYAPWCGHCKTLAPIYEELDQRLLESETANGILLAKVDVTKNSAIAKRFNINSYPTLKYFADRKCYPYKGKRDLDSMYEFVTEGYKSAITEEIPGVPSVFEEKMKQFRFKFQQLTNDHKDLKFLLEDFDHILEVRKNAAAVLVVLGAVIGFMLGMIVSLLMGLGKVKNESKKKKD</sequence>
<proteinExistence type="inferred from homology"/>
<evidence type="ECO:0000313" key="5">
    <source>
        <dbReference type="EMBL" id="KAL3779610.1"/>
    </source>
</evidence>
<dbReference type="InterPro" id="IPR051063">
    <property type="entry name" value="PDI"/>
</dbReference>
<dbReference type="InterPro" id="IPR013766">
    <property type="entry name" value="Thioredoxin_domain"/>
</dbReference>
<keyword evidence="2" id="KW-1133">Transmembrane helix</keyword>
<evidence type="ECO:0000256" key="2">
    <source>
        <dbReference type="SAM" id="Phobius"/>
    </source>
</evidence>
<dbReference type="PROSITE" id="PS00194">
    <property type="entry name" value="THIOREDOXIN_1"/>
    <property type="match status" value="1"/>
</dbReference>
<evidence type="ECO:0000256" key="1">
    <source>
        <dbReference type="ARBA" id="ARBA00006347"/>
    </source>
</evidence>
<comment type="similarity">
    <text evidence="1">Belongs to the protein disulfide isomerase family.</text>
</comment>
<dbReference type="PANTHER" id="PTHR45672">
    <property type="entry name" value="PROTEIN DISULFIDE-ISOMERASE C17H9.14C-RELATED"/>
    <property type="match status" value="1"/>
</dbReference>
<dbReference type="Proteomes" id="UP001530400">
    <property type="component" value="Unassembled WGS sequence"/>
</dbReference>
<dbReference type="InterPro" id="IPR017937">
    <property type="entry name" value="Thioredoxin_CS"/>
</dbReference>
<dbReference type="PRINTS" id="PR00421">
    <property type="entry name" value="THIOREDOXIN"/>
</dbReference>
<gene>
    <name evidence="5" type="ORF">ACHAWO_004661</name>
</gene>
<evidence type="ECO:0000259" key="4">
    <source>
        <dbReference type="PROSITE" id="PS51352"/>
    </source>
</evidence>
<dbReference type="InterPro" id="IPR036249">
    <property type="entry name" value="Thioredoxin-like_sf"/>
</dbReference>
<dbReference type="Gene3D" id="3.40.30.10">
    <property type="entry name" value="Glutaredoxin"/>
    <property type="match status" value="1"/>
</dbReference>
<keyword evidence="3" id="KW-0732">Signal</keyword>
<dbReference type="PROSITE" id="PS51352">
    <property type="entry name" value="THIOREDOXIN_2"/>
    <property type="match status" value="1"/>
</dbReference>
<reference evidence="5 6" key="1">
    <citation type="submission" date="2024-10" db="EMBL/GenBank/DDBJ databases">
        <title>Updated reference genomes for cyclostephanoid diatoms.</title>
        <authorList>
            <person name="Roberts W.R."/>
            <person name="Alverson A.J."/>
        </authorList>
    </citation>
    <scope>NUCLEOTIDE SEQUENCE [LARGE SCALE GENOMIC DNA]</scope>
    <source>
        <strain evidence="5 6">AJA010-31</strain>
    </source>
</reference>
<name>A0ABD3NZN3_9STRA</name>
<feature type="transmembrane region" description="Helical" evidence="2">
    <location>
        <begin position="185"/>
        <end position="211"/>
    </location>
</feature>
<dbReference type="SUPFAM" id="SSF52833">
    <property type="entry name" value="Thioredoxin-like"/>
    <property type="match status" value="1"/>
</dbReference>
<organism evidence="5 6">
    <name type="scientific">Cyclotella atomus</name>
    <dbReference type="NCBI Taxonomy" id="382360"/>
    <lineage>
        <taxon>Eukaryota</taxon>
        <taxon>Sar</taxon>
        <taxon>Stramenopiles</taxon>
        <taxon>Ochrophyta</taxon>
        <taxon>Bacillariophyta</taxon>
        <taxon>Coscinodiscophyceae</taxon>
        <taxon>Thalassiosirophycidae</taxon>
        <taxon>Stephanodiscales</taxon>
        <taxon>Stephanodiscaceae</taxon>
        <taxon>Cyclotella</taxon>
    </lineage>
</organism>
<feature type="signal peptide" evidence="3">
    <location>
        <begin position="1"/>
        <end position="19"/>
    </location>
</feature>
<dbReference type="CDD" id="cd02961">
    <property type="entry name" value="PDI_a_family"/>
    <property type="match status" value="1"/>
</dbReference>
<feature type="domain" description="Thioredoxin" evidence="4">
    <location>
        <begin position="15"/>
        <end position="133"/>
    </location>
</feature>
<evidence type="ECO:0000313" key="6">
    <source>
        <dbReference type="Proteomes" id="UP001530400"/>
    </source>
</evidence>
<dbReference type="PANTHER" id="PTHR45672:SF11">
    <property type="entry name" value="PROTEIN DISULFIDE-ISOMERASE C17H9.14C"/>
    <property type="match status" value="1"/>
</dbReference>